<dbReference type="AlphaFoldDB" id="A0A8H3X892"/>
<evidence type="ECO:0000313" key="3">
    <source>
        <dbReference type="Proteomes" id="UP000439903"/>
    </source>
</evidence>
<name>A0A8H3X892_GIGMA</name>
<feature type="region of interest" description="Disordered" evidence="1">
    <location>
        <begin position="1"/>
        <end position="103"/>
    </location>
</feature>
<dbReference type="EMBL" id="WTPW01001726">
    <property type="protein sequence ID" value="KAF0418473.1"/>
    <property type="molecule type" value="Genomic_DNA"/>
</dbReference>
<evidence type="ECO:0000256" key="1">
    <source>
        <dbReference type="SAM" id="MobiDB-lite"/>
    </source>
</evidence>
<feature type="compositionally biased region" description="Polar residues" evidence="1">
    <location>
        <begin position="64"/>
        <end position="103"/>
    </location>
</feature>
<sequence length="103" mass="11189">NSSQKPSPDPSTKPIQSNTTPDQTRIDQLCATLEQVKASGSSSKQNSNNTCTEEQIDKGKKPATFNTNININSEYVPSNYDSNTSCKTLPSTQESSEPSNFTK</sequence>
<protein>
    <submittedName>
        <fullName evidence="2">Uncharacterized protein</fullName>
    </submittedName>
</protein>
<comment type="caution">
    <text evidence="2">The sequence shown here is derived from an EMBL/GenBank/DDBJ whole genome shotgun (WGS) entry which is preliminary data.</text>
</comment>
<keyword evidence="3" id="KW-1185">Reference proteome</keyword>
<feature type="compositionally biased region" description="Polar residues" evidence="1">
    <location>
        <begin position="13"/>
        <end position="23"/>
    </location>
</feature>
<reference evidence="2 3" key="1">
    <citation type="journal article" date="2019" name="Environ. Microbiol.">
        <title>At the nexus of three kingdoms: the genome of the mycorrhizal fungus Gigaspora margarita provides insights into plant, endobacterial and fungal interactions.</title>
        <authorList>
            <person name="Venice F."/>
            <person name="Ghignone S."/>
            <person name="Salvioli di Fossalunga A."/>
            <person name="Amselem J."/>
            <person name="Novero M."/>
            <person name="Xianan X."/>
            <person name="Sedzielewska Toro K."/>
            <person name="Morin E."/>
            <person name="Lipzen A."/>
            <person name="Grigoriev I.V."/>
            <person name="Henrissat B."/>
            <person name="Martin F.M."/>
            <person name="Bonfante P."/>
        </authorList>
    </citation>
    <scope>NUCLEOTIDE SEQUENCE [LARGE SCALE GENOMIC DNA]</scope>
    <source>
        <strain evidence="2 3">BEG34</strain>
    </source>
</reference>
<gene>
    <name evidence="2" type="ORF">F8M41_007255</name>
</gene>
<evidence type="ECO:0000313" key="2">
    <source>
        <dbReference type="EMBL" id="KAF0418473.1"/>
    </source>
</evidence>
<feature type="non-terminal residue" evidence="2">
    <location>
        <position position="1"/>
    </location>
</feature>
<proteinExistence type="predicted"/>
<feature type="compositionally biased region" description="Polar residues" evidence="1">
    <location>
        <begin position="38"/>
        <end position="53"/>
    </location>
</feature>
<dbReference type="OrthoDB" id="10502166at2759"/>
<dbReference type="Proteomes" id="UP000439903">
    <property type="component" value="Unassembled WGS sequence"/>
</dbReference>
<organism evidence="2 3">
    <name type="scientific">Gigaspora margarita</name>
    <dbReference type="NCBI Taxonomy" id="4874"/>
    <lineage>
        <taxon>Eukaryota</taxon>
        <taxon>Fungi</taxon>
        <taxon>Fungi incertae sedis</taxon>
        <taxon>Mucoromycota</taxon>
        <taxon>Glomeromycotina</taxon>
        <taxon>Glomeromycetes</taxon>
        <taxon>Diversisporales</taxon>
        <taxon>Gigasporaceae</taxon>
        <taxon>Gigaspora</taxon>
    </lineage>
</organism>
<accession>A0A8H3X892</accession>